<dbReference type="OrthoDB" id="285836at2"/>
<evidence type="ECO:0000256" key="1">
    <source>
        <dbReference type="SAM" id="Coils"/>
    </source>
</evidence>
<accession>A0A2R8AEY8</accession>
<dbReference type="RefSeq" id="WP_108783331.1">
    <property type="nucleotide sequence ID" value="NZ_OMKW01000004.1"/>
</dbReference>
<dbReference type="InterPro" id="IPR007236">
    <property type="entry name" value="SlyX"/>
</dbReference>
<keyword evidence="3" id="KW-1185">Reference proteome</keyword>
<organism evidence="2 3">
    <name type="scientific">Pontivivens insulae</name>
    <dbReference type="NCBI Taxonomy" id="1639689"/>
    <lineage>
        <taxon>Bacteria</taxon>
        <taxon>Pseudomonadati</taxon>
        <taxon>Pseudomonadota</taxon>
        <taxon>Alphaproteobacteria</taxon>
        <taxon>Rhodobacterales</taxon>
        <taxon>Paracoccaceae</taxon>
        <taxon>Pontivivens</taxon>
    </lineage>
</organism>
<keyword evidence="1" id="KW-0175">Coiled coil</keyword>
<reference evidence="2 3" key="1">
    <citation type="submission" date="2018-03" db="EMBL/GenBank/DDBJ databases">
        <authorList>
            <person name="Keele B.F."/>
        </authorList>
    </citation>
    <scope>NUCLEOTIDE SEQUENCE [LARGE SCALE GENOMIC DNA]</scope>
    <source>
        <strain evidence="2 3">CeCT 8812</strain>
    </source>
</reference>
<dbReference type="Pfam" id="PF04102">
    <property type="entry name" value="SlyX"/>
    <property type="match status" value="1"/>
</dbReference>
<protein>
    <submittedName>
        <fullName evidence="2">Protein SlyX</fullName>
    </submittedName>
</protein>
<dbReference type="AlphaFoldDB" id="A0A2R8AEY8"/>
<sequence length="67" mass="7480">MSDVTRLEEALAEAMRTVDDLNKVVTDQAARIDVLERRVALLLQRAAEQEADQLSAAPLADQKPPHW</sequence>
<feature type="coiled-coil region" evidence="1">
    <location>
        <begin position="4"/>
        <end position="52"/>
    </location>
</feature>
<name>A0A2R8AEY8_9RHOB</name>
<proteinExistence type="predicted"/>
<dbReference type="Proteomes" id="UP000244932">
    <property type="component" value="Unassembled WGS sequence"/>
</dbReference>
<evidence type="ECO:0000313" key="2">
    <source>
        <dbReference type="EMBL" id="SPF30610.1"/>
    </source>
</evidence>
<dbReference type="EMBL" id="OMKW01000004">
    <property type="protein sequence ID" value="SPF30610.1"/>
    <property type="molecule type" value="Genomic_DNA"/>
</dbReference>
<evidence type="ECO:0000313" key="3">
    <source>
        <dbReference type="Proteomes" id="UP000244932"/>
    </source>
</evidence>
<gene>
    <name evidence="2" type="primary">slyX</name>
    <name evidence="2" type="ORF">POI8812_02950</name>
</gene>